<reference evidence="3" key="1">
    <citation type="submission" date="2017-06" db="EMBL/GenBank/DDBJ databases">
        <title>Complete genome sequence of Capnocytophaga sp. KCOM 1579 (=ChDC OS43) isolated from a human refractory periapical abscess lesion.</title>
        <authorList>
            <person name="Kook J.-K."/>
            <person name="Park S.-N."/>
            <person name="Lim Y.K."/>
            <person name="Roh H."/>
        </authorList>
    </citation>
    <scope>NUCLEOTIDE SEQUENCE [LARGE SCALE GENOMIC DNA]</scope>
    <source>
        <strain evidence="3">ChDC OS43</strain>
    </source>
</reference>
<name>A0A1Z4BM46_9FLAO</name>
<dbReference type="KEGG" id="capn:CBG49_04200"/>
<evidence type="ECO:0008006" key="4">
    <source>
        <dbReference type="Google" id="ProtNLM"/>
    </source>
</evidence>
<proteinExistence type="predicted"/>
<dbReference type="EMBL" id="CP022022">
    <property type="protein sequence ID" value="ASF42343.1"/>
    <property type="molecule type" value="Genomic_DNA"/>
</dbReference>
<evidence type="ECO:0000313" key="2">
    <source>
        <dbReference type="EMBL" id="ASF42343.1"/>
    </source>
</evidence>
<feature type="region of interest" description="Disordered" evidence="1">
    <location>
        <begin position="26"/>
        <end position="50"/>
    </location>
</feature>
<dbReference type="PROSITE" id="PS51257">
    <property type="entry name" value="PROKAR_LIPOPROTEIN"/>
    <property type="match status" value="1"/>
</dbReference>
<protein>
    <recommendedName>
        <fullName evidence="4">Lipocalin-like domain-containing protein</fullName>
    </recommendedName>
</protein>
<evidence type="ECO:0000313" key="3">
    <source>
        <dbReference type="Proteomes" id="UP000197007"/>
    </source>
</evidence>
<keyword evidence="3" id="KW-1185">Reference proteome</keyword>
<dbReference type="Proteomes" id="UP000197007">
    <property type="component" value="Chromosome"/>
</dbReference>
<evidence type="ECO:0000256" key="1">
    <source>
        <dbReference type="SAM" id="MobiDB-lite"/>
    </source>
</evidence>
<accession>A0A1Z4BM46</accession>
<organism evidence="2 3">
    <name type="scientific">Capnocytophaga endodontalis</name>
    <dbReference type="NCBI Taxonomy" id="2708117"/>
    <lineage>
        <taxon>Bacteria</taxon>
        <taxon>Pseudomonadati</taxon>
        <taxon>Bacteroidota</taxon>
        <taxon>Flavobacteriia</taxon>
        <taxon>Flavobacteriales</taxon>
        <taxon>Flavobacteriaceae</taxon>
        <taxon>Capnocytophaga</taxon>
    </lineage>
</organism>
<dbReference type="RefSeq" id="WP_088593505.1">
    <property type="nucleotide sequence ID" value="NZ_CP022022.1"/>
</dbReference>
<dbReference type="AlphaFoldDB" id="A0A1Z4BM46"/>
<gene>
    <name evidence="2" type="ORF">CBG49_04200</name>
</gene>
<sequence length="540" mass="58861">MKRLSTFFTVLSLIALTIIGCSKDDGGSDNNGNNRGNGTGNGNGNSNTGQAVTAITPDFLNGTWSHVEFEYDGVKFSNNANHQTEWNCVKKGSFVFTKNQVTLITNQYDDEDNTCTENRGTFNYTVENGKVYLVIQGKKELLDITKAGDNIIVSVKDEDGKTTKRTLTKTSSNSTAPAAKKATAKITVSGVTNGIKVIVANSTFKSSHVAVKEATVSNGSAIIDVSEYIGRKLYFIVEKDNEYLSTEVEKTIAEGDNTIALTATAKDYTVKIKVVSNGTAVSGKKVYAADSYTFQALSYGLKTGNGNENLLTSTKNATTNVQGIATFSNFRPTYNNQKYTFFVVTSSSPYYKEVELAIDGTAKESTITLAGSQAQTRKVNVEFLVRDSNEYLNNVKITIEGQTKSTNTIGSVKGYVVFELEQNKSFSYTATTPCGHTKTGSFTTNAYSNMVQVTLNTTENCNNQAKGTLIIKNTSKNPYTVKVGSSTFVMEGKTTRTFEVALETYTVSWKQNKGYAFYPTEGSYDAEFSRNNREITVSFP</sequence>